<evidence type="ECO:0000256" key="1">
    <source>
        <dbReference type="SAM" id="Phobius"/>
    </source>
</evidence>
<feature type="transmembrane region" description="Helical" evidence="1">
    <location>
        <begin position="16"/>
        <end position="37"/>
    </location>
</feature>
<keyword evidence="1" id="KW-0812">Transmembrane</keyword>
<dbReference type="AlphaFoldDB" id="A0A0A9BIF6"/>
<accession>A0A0A9BIF6</accession>
<evidence type="ECO:0000313" key="2">
    <source>
        <dbReference type="EMBL" id="JAD63759.1"/>
    </source>
</evidence>
<sequence length="47" mass="4816">MKFHPVSVDVVGPGCHLAGIGCLSLVVACMIQVAGTLRHLGETRKGG</sequence>
<dbReference type="EMBL" id="GBRH01234136">
    <property type="protein sequence ID" value="JAD63759.1"/>
    <property type="molecule type" value="Transcribed_RNA"/>
</dbReference>
<keyword evidence="1" id="KW-0472">Membrane</keyword>
<keyword evidence="1" id="KW-1133">Transmembrane helix</keyword>
<reference evidence="2" key="1">
    <citation type="submission" date="2014-09" db="EMBL/GenBank/DDBJ databases">
        <authorList>
            <person name="Magalhaes I.L.F."/>
            <person name="Oliveira U."/>
            <person name="Santos F.R."/>
            <person name="Vidigal T.H.D.A."/>
            <person name="Brescovit A.D."/>
            <person name="Santos A.J."/>
        </authorList>
    </citation>
    <scope>NUCLEOTIDE SEQUENCE</scope>
    <source>
        <tissue evidence="2">Shoot tissue taken approximately 20 cm above the soil surface</tissue>
    </source>
</reference>
<proteinExistence type="predicted"/>
<protein>
    <submittedName>
        <fullName evidence="2">Uncharacterized protein</fullName>
    </submittedName>
</protein>
<organism evidence="2">
    <name type="scientific">Arundo donax</name>
    <name type="common">Giant reed</name>
    <name type="synonym">Donax arundinaceus</name>
    <dbReference type="NCBI Taxonomy" id="35708"/>
    <lineage>
        <taxon>Eukaryota</taxon>
        <taxon>Viridiplantae</taxon>
        <taxon>Streptophyta</taxon>
        <taxon>Embryophyta</taxon>
        <taxon>Tracheophyta</taxon>
        <taxon>Spermatophyta</taxon>
        <taxon>Magnoliopsida</taxon>
        <taxon>Liliopsida</taxon>
        <taxon>Poales</taxon>
        <taxon>Poaceae</taxon>
        <taxon>PACMAD clade</taxon>
        <taxon>Arundinoideae</taxon>
        <taxon>Arundineae</taxon>
        <taxon>Arundo</taxon>
    </lineage>
</organism>
<name>A0A0A9BIF6_ARUDO</name>
<dbReference type="PROSITE" id="PS51257">
    <property type="entry name" value="PROKAR_LIPOPROTEIN"/>
    <property type="match status" value="1"/>
</dbReference>
<reference evidence="2" key="2">
    <citation type="journal article" date="2015" name="Data Brief">
        <title>Shoot transcriptome of the giant reed, Arundo donax.</title>
        <authorList>
            <person name="Barrero R.A."/>
            <person name="Guerrero F.D."/>
            <person name="Moolhuijzen P."/>
            <person name="Goolsby J.A."/>
            <person name="Tidwell J."/>
            <person name="Bellgard S.E."/>
            <person name="Bellgard M.I."/>
        </authorList>
    </citation>
    <scope>NUCLEOTIDE SEQUENCE</scope>
    <source>
        <tissue evidence="2">Shoot tissue taken approximately 20 cm above the soil surface</tissue>
    </source>
</reference>